<sequence length="728" mass="80724">MTRKLTPLASAIVAILAVPQLAAEEIESTSKATLFDDVVVSATRATTLKTGEVPAAMAVVNAEQIADQQVNGIERLVRYEPGVEATGNGRFGGSGFNIRGIERNRVKIMVDGVNQANDYDDGVGFMNSGRNFIDMETLKQVEIAKTPSSVLYGSDSVGGTVAYTTVDPADFLEEGDGFGGKVKVAYLSEDNSFAETFALANRSGQWESLLQYTRRDGNELETNGDVGGDGETRTKADPANTSSDSFLGKVIYNGDIHRVGLTAEYFEDRGDGKLLSQQGETSLGKYEDYSYDDTSKRTRVSIEHDWNKSTAAFDRVSWKLSYQTTESDAESHDIYTSNPSMFNPDPVAQEREKHRDYSEDNWQFNFDMVKQFQTGSFGHTLSYGGDAKFTKMEQLNSNFYEHDGNSQSSYFPEVESTVYGLFIQDQIKFGQLTVTPALRFDSTDIDPKDDPNYSDDMSDVKGPSNEDVTFRLGAVYQINDNWNTFFQFAQGFHSPELNQLYFSGGMPGFYTSSPNPDLEAEESDSYEFGMRYSGDVGSAELVLFYNSYDNFIEAETSYENPLYPYGETQYQNVGEVTIQGIEFKAQWWLDDVVEGLTLDFAIAYADGENDTEDKPLDSVAPLNGSVALSYTDSDEIWGGSLAMVASSKKDESDVSEDNLYTTAGYAVVDLTAYYNISDSLVMRAGVYNAFDKKYTQWNDVDGIETGKVYMDRYTEPGRNVGVSVSYSF</sequence>
<evidence type="ECO:0000256" key="2">
    <source>
        <dbReference type="ARBA" id="ARBA00008143"/>
    </source>
</evidence>
<evidence type="ECO:0000256" key="3">
    <source>
        <dbReference type="ARBA" id="ARBA00022448"/>
    </source>
</evidence>
<keyword evidence="7 12" id="KW-0798">TonB box</keyword>
<evidence type="ECO:0000256" key="8">
    <source>
        <dbReference type="ARBA" id="ARBA00023136"/>
    </source>
</evidence>
<keyword evidence="3 11" id="KW-0813">Transport</keyword>
<dbReference type="CDD" id="cd01347">
    <property type="entry name" value="ligand_gated_channel"/>
    <property type="match status" value="1"/>
</dbReference>
<keyword evidence="9 17" id="KW-0675">Receptor</keyword>
<feature type="domain" description="TonB-dependent receptor plug" evidence="16">
    <location>
        <begin position="52"/>
        <end position="160"/>
    </location>
</feature>
<dbReference type="NCBIfam" id="TIGR01786">
    <property type="entry name" value="TonB-hemlactrns"/>
    <property type="match status" value="1"/>
</dbReference>
<dbReference type="AlphaFoldDB" id="A0A6H1UCY2"/>
<comment type="subcellular location">
    <subcellularLocation>
        <location evidence="1 11">Cell outer membrane</location>
        <topology evidence="1 11">Multi-pass membrane protein</topology>
    </subcellularLocation>
</comment>
<evidence type="ECO:0000259" key="15">
    <source>
        <dbReference type="Pfam" id="PF00593"/>
    </source>
</evidence>
<dbReference type="Gene3D" id="2.170.130.10">
    <property type="entry name" value="TonB-dependent receptor, plug domain"/>
    <property type="match status" value="1"/>
</dbReference>
<keyword evidence="5 11" id="KW-0812">Transmembrane</keyword>
<evidence type="ECO:0000256" key="11">
    <source>
        <dbReference type="PROSITE-ProRule" id="PRU01360"/>
    </source>
</evidence>
<keyword evidence="10 11" id="KW-0998">Cell outer membrane</keyword>
<evidence type="ECO:0000256" key="7">
    <source>
        <dbReference type="ARBA" id="ARBA00023077"/>
    </source>
</evidence>
<name>A0A6H1UCY2_9GAMM</name>
<dbReference type="InterPro" id="IPR000531">
    <property type="entry name" value="Beta-barrel_TonB"/>
</dbReference>
<dbReference type="RefSeq" id="WP_168659473.1">
    <property type="nucleotide sequence ID" value="NZ_CP051180.1"/>
</dbReference>
<dbReference type="KEGG" id="fes:HER31_04470"/>
<evidence type="ECO:0000313" key="18">
    <source>
        <dbReference type="Proteomes" id="UP000501602"/>
    </source>
</evidence>
<organism evidence="17 18">
    <name type="scientific">Ferrimonas lipolytica</name>
    <dbReference type="NCBI Taxonomy" id="2724191"/>
    <lineage>
        <taxon>Bacteria</taxon>
        <taxon>Pseudomonadati</taxon>
        <taxon>Pseudomonadota</taxon>
        <taxon>Gammaproteobacteria</taxon>
        <taxon>Alteromonadales</taxon>
        <taxon>Ferrimonadaceae</taxon>
        <taxon>Ferrimonas</taxon>
    </lineage>
</organism>
<dbReference type="Pfam" id="PF07715">
    <property type="entry name" value="Plug"/>
    <property type="match status" value="1"/>
</dbReference>
<dbReference type="InterPro" id="IPR011276">
    <property type="entry name" value="TonB_haem/Hb_rcpt"/>
</dbReference>
<dbReference type="GO" id="GO:0015232">
    <property type="term" value="F:heme transmembrane transporter activity"/>
    <property type="evidence" value="ECO:0007669"/>
    <property type="project" value="InterPro"/>
</dbReference>
<evidence type="ECO:0000259" key="16">
    <source>
        <dbReference type="Pfam" id="PF07715"/>
    </source>
</evidence>
<dbReference type="InterPro" id="IPR012910">
    <property type="entry name" value="Plug_dom"/>
</dbReference>
<feature type="domain" description="TonB-dependent receptor-like beta-barrel" evidence="15">
    <location>
        <begin position="266"/>
        <end position="688"/>
    </location>
</feature>
<comment type="similarity">
    <text evidence="2">Belongs to the TonB-dependent receptor family. Hemoglobin/haptoglobin binding protein subfamily.</text>
</comment>
<keyword evidence="18" id="KW-1185">Reference proteome</keyword>
<dbReference type="InterPro" id="IPR037066">
    <property type="entry name" value="Plug_dom_sf"/>
</dbReference>
<proteinExistence type="inferred from homology"/>
<protein>
    <submittedName>
        <fullName evidence="17">TonB-dependent hemoglobin/transferrin/lactoferrin family receptor</fullName>
    </submittedName>
</protein>
<dbReference type="PROSITE" id="PS52016">
    <property type="entry name" value="TONB_DEPENDENT_REC_3"/>
    <property type="match status" value="1"/>
</dbReference>
<evidence type="ECO:0000256" key="10">
    <source>
        <dbReference type="ARBA" id="ARBA00023237"/>
    </source>
</evidence>
<dbReference type="PANTHER" id="PTHR30069:SF29">
    <property type="entry name" value="HEMOGLOBIN AND HEMOGLOBIN-HAPTOGLOBIN-BINDING PROTEIN 1-RELATED"/>
    <property type="match status" value="1"/>
</dbReference>
<evidence type="ECO:0000256" key="13">
    <source>
        <dbReference type="SAM" id="MobiDB-lite"/>
    </source>
</evidence>
<feature type="chain" id="PRO_5026015777" evidence="14">
    <location>
        <begin position="23"/>
        <end position="728"/>
    </location>
</feature>
<gene>
    <name evidence="17" type="ORF">HER31_04470</name>
</gene>
<keyword evidence="4 11" id="KW-1134">Transmembrane beta strand</keyword>
<dbReference type="InterPro" id="IPR039426">
    <property type="entry name" value="TonB-dep_rcpt-like"/>
</dbReference>
<dbReference type="GO" id="GO:0009279">
    <property type="term" value="C:cell outer membrane"/>
    <property type="evidence" value="ECO:0007669"/>
    <property type="project" value="UniProtKB-SubCell"/>
</dbReference>
<evidence type="ECO:0000313" key="17">
    <source>
        <dbReference type="EMBL" id="QIZ76213.1"/>
    </source>
</evidence>
<dbReference type="EMBL" id="CP051180">
    <property type="protein sequence ID" value="QIZ76213.1"/>
    <property type="molecule type" value="Genomic_DNA"/>
</dbReference>
<feature type="compositionally biased region" description="Basic and acidic residues" evidence="13">
    <location>
        <begin position="441"/>
        <end position="451"/>
    </location>
</feature>
<accession>A0A6H1UCY2</accession>
<keyword evidence="8 11" id="KW-0472">Membrane</keyword>
<dbReference type="GO" id="GO:0015344">
    <property type="term" value="F:siderophore uptake transmembrane transporter activity"/>
    <property type="evidence" value="ECO:0007669"/>
    <property type="project" value="TreeGrafter"/>
</dbReference>
<keyword evidence="6 14" id="KW-0732">Signal</keyword>
<dbReference type="PANTHER" id="PTHR30069">
    <property type="entry name" value="TONB-DEPENDENT OUTER MEMBRANE RECEPTOR"/>
    <property type="match status" value="1"/>
</dbReference>
<evidence type="ECO:0000256" key="9">
    <source>
        <dbReference type="ARBA" id="ARBA00023170"/>
    </source>
</evidence>
<dbReference type="Pfam" id="PF00593">
    <property type="entry name" value="TonB_dep_Rec_b-barrel"/>
    <property type="match status" value="1"/>
</dbReference>
<dbReference type="Gene3D" id="2.40.170.20">
    <property type="entry name" value="TonB-dependent receptor, beta-barrel domain"/>
    <property type="match status" value="1"/>
</dbReference>
<dbReference type="InterPro" id="IPR010949">
    <property type="entry name" value="TonB_Hb/transfer/lactofer_rcpt"/>
</dbReference>
<feature type="region of interest" description="Disordered" evidence="13">
    <location>
        <begin position="217"/>
        <end position="241"/>
    </location>
</feature>
<reference evidence="17 18" key="1">
    <citation type="submission" date="2020-04" db="EMBL/GenBank/DDBJ databases">
        <title>Ferrimonas sp. S7 isolated from sea water.</title>
        <authorList>
            <person name="Bae S.S."/>
            <person name="Baek K."/>
        </authorList>
    </citation>
    <scope>NUCLEOTIDE SEQUENCE [LARGE SCALE GENOMIC DNA]</scope>
    <source>
        <strain evidence="17 18">S7</strain>
    </source>
</reference>
<evidence type="ECO:0000256" key="4">
    <source>
        <dbReference type="ARBA" id="ARBA00022452"/>
    </source>
</evidence>
<dbReference type="SUPFAM" id="SSF56935">
    <property type="entry name" value="Porins"/>
    <property type="match status" value="1"/>
</dbReference>
<feature type="region of interest" description="Disordered" evidence="13">
    <location>
        <begin position="441"/>
        <end position="461"/>
    </location>
</feature>
<dbReference type="InterPro" id="IPR036942">
    <property type="entry name" value="Beta-barrel_TonB_sf"/>
</dbReference>
<evidence type="ECO:0000256" key="5">
    <source>
        <dbReference type="ARBA" id="ARBA00022692"/>
    </source>
</evidence>
<evidence type="ECO:0000256" key="14">
    <source>
        <dbReference type="SAM" id="SignalP"/>
    </source>
</evidence>
<evidence type="ECO:0000256" key="12">
    <source>
        <dbReference type="RuleBase" id="RU003357"/>
    </source>
</evidence>
<evidence type="ECO:0000256" key="1">
    <source>
        <dbReference type="ARBA" id="ARBA00004571"/>
    </source>
</evidence>
<dbReference type="GO" id="GO:0044718">
    <property type="term" value="P:siderophore transmembrane transport"/>
    <property type="evidence" value="ECO:0007669"/>
    <property type="project" value="TreeGrafter"/>
</dbReference>
<dbReference type="Proteomes" id="UP000501602">
    <property type="component" value="Chromosome"/>
</dbReference>
<feature type="signal peptide" evidence="14">
    <location>
        <begin position="1"/>
        <end position="22"/>
    </location>
</feature>
<dbReference type="NCBIfam" id="TIGR01785">
    <property type="entry name" value="TonB-hemin"/>
    <property type="match status" value="1"/>
</dbReference>
<evidence type="ECO:0000256" key="6">
    <source>
        <dbReference type="ARBA" id="ARBA00022729"/>
    </source>
</evidence>